<comment type="caution">
    <text evidence="6">The sequence shown here is derived from an EMBL/GenBank/DDBJ whole genome shotgun (WGS) entry which is preliminary data.</text>
</comment>
<dbReference type="CDD" id="cd00180">
    <property type="entry name" value="PKc"/>
    <property type="match status" value="1"/>
</dbReference>
<accession>A0A8J2RWW6</accession>
<dbReference type="InterPro" id="IPR045133">
    <property type="entry name" value="IRE1/2-like"/>
</dbReference>
<organism evidence="6 7">
    <name type="scientific">Daphnia galeata</name>
    <dbReference type="NCBI Taxonomy" id="27404"/>
    <lineage>
        <taxon>Eukaryota</taxon>
        <taxon>Metazoa</taxon>
        <taxon>Ecdysozoa</taxon>
        <taxon>Arthropoda</taxon>
        <taxon>Crustacea</taxon>
        <taxon>Branchiopoda</taxon>
        <taxon>Diplostraca</taxon>
        <taxon>Cladocera</taxon>
        <taxon>Anomopoda</taxon>
        <taxon>Daphniidae</taxon>
        <taxon>Daphnia</taxon>
    </lineage>
</organism>
<comment type="similarity">
    <text evidence="4">Belongs to the protein kinase superfamily.</text>
</comment>
<dbReference type="Gene3D" id="1.10.510.10">
    <property type="entry name" value="Transferase(Phosphotransferase) domain 1"/>
    <property type="match status" value="1"/>
</dbReference>
<evidence type="ECO:0000256" key="2">
    <source>
        <dbReference type="ARBA" id="ARBA00022840"/>
    </source>
</evidence>
<evidence type="ECO:0000313" key="6">
    <source>
        <dbReference type="EMBL" id="CAH0108721.1"/>
    </source>
</evidence>
<dbReference type="PROSITE" id="PS00108">
    <property type="entry name" value="PROTEIN_KINASE_ST"/>
    <property type="match status" value="1"/>
</dbReference>
<dbReference type="GO" id="GO:0004521">
    <property type="term" value="F:RNA endonuclease activity"/>
    <property type="evidence" value="ECO:0007669"/>
    <property type="project" value="InterPro"/>
</dbReference>
<keyword evidence="1 3" id="KW-0547">Nucleotide-binding</keyword>
<sequence>MVIKVINQELKCFFERDSIVGDGAYGTVFRGSFMDQEVAVKRIDLTKIQNPLDLREETHLTNLEHDNIVKFFYTKDDDDFRYLVFELCCGENLHDYCKEKYTGVPIPSELEVLLQLTEGLKYIHSKDIIHRDIKPENILFSKTNPVVMKWADFGLSKLTNSRGSASVSGARGTRCWVPKEIIPFLRRERGVHPFGDDEYDDSIIHKNIVNGNIVNQSSLDDGHFGKDVVIQMIEDRIELSKVIEGLSNPATIKKESNLLVKVVDQTKLIPGKSSSSTEESSAVLARIIFQENIIPIADLLQGKRKKSGWAIKARVIGNPSISYIESFKPGVPPMKQLFVQLNDGSGDIRARACYAKNVDKFRSKILQGKEYLIKNAKVDRIDTEKILILNGKTEVRMI</sequence>
<dbReference type="PROSITE" id="PS00107">
    <property type="entry name" value="PROTEIN_KINASE_ATP"/>
    <property type="match status" value="1"/>
</dbReference>
<protein>
    <recommendedName>
        <fullName evidence="5">Protein kinase domain-containing protein</fullName>
    </recommendedName>
</protein>
<dbReference type="Pfam" id="PF00069">
    <property type="entry name" value="Pkinase"/>
    <property type="match status" value="1"/>
</dbReference>
<dbReference type="OrthoDB" id="6370559at2759"/>
<gene>
    <name evidence="6" type="ORF">DGAL_LOCUS12121</name>
</gene>
<evidence type="ECO:0000259" key="5">
    <source>
        <dbReference type="PROSITE" id="PS50011"/>
    </source>
</evidence>
<dbReference type="InterPro" id="IPR012340">
    <property type="entry name" value="NA-bd_OB-fold"/>
</dbReference>
<dbReference type="InterPro" id="IPR017441">
    <property type="entry name" value="Protein_kinase_ATP_BS"/>
</dbReference>
<name>A0A8J2RWW6_9CRUS</name>
<dbReference type="GO" id="GO:0036498">
    <property type="term" value="P:IRE1-mediated unfolded protein response"/>
    <property type="evidence" value="ECO:0007669"/>
    <property type="project" value="TreeGrafter"/>
</dbReference>
<dbReference type="GO" id="GO:0051082">
    <property type="term" value="F:unfolded protein binding"/>
    <property type="evidence" value="ECO:0007669"/>
    <property type="project" value="TreeGrafter"/>
</dbReference>
<keyword evidence="4" id="KW-0808">Transferase</keyword>
<evidence type="ECO:0000256" key="1">
    <source>
        <dbReference type="ARBA" id="ARBA00022741"/>
    </source>
</evidence>
<dbReference type="SMART" id="SM00220">
    <property type="entry name" value="S_TKc"/>
    <property type="match status" value="1"/>
</dbReference>
<dbReference type="EMBL" id="CAKKLH010000287">
    <property type="protein sequence ID" value="CAH0108721.1"/>
    <property type="molecule type" value="Genomic_DNA"/>
</dbReference>
<feature type="binding site" evidence="3">
    <location>
        <position position="41"/>
    </location>
    <ligand>
        <name>ATP</name>
        <dbReference type="ChEBI" id="CHEBI:30616"/>
    </ligand>
</feature>
<dbReference type="PANTHER" id="PTHR13954">
    <property type="entry name" value="IRE1-RELATED"/>
    <property type="match status" value="1"/>
</dbReference>
<dbReference type="Proteomes" id="UP000789390">
    <property type="component" value="Unassembled WGS sequence"/>
</dbReference>
<dbReference type="AlphaFoldDB" id="A0A8J2RWW6"/>
<dbReference type="InterPro" id="IPR000719">
    <property type="entry name" value="Prot_kinase_dom"/>
</dbReference>
<dbReference type="PROSITE" id="PS50011">
    <property type="entry name" value="PROTEIN_KINASE_DOM"/>
    <property type="match status" value="1"/>
</dbReference>
<dbReference type="GO" id="GO:0005524">
    <property type="term" value="F:ATP binding"/>
    <property type="evidence" value="ECO:0007669"/>
    <property type="project" value="UniProtKB-UniRule"/>
</dbReference>
<dbReference type="GO" id="GO:0070059">
    <property type="term" value="P:intrinsic apoptotic signaling pathway in response to endoplasmic reticulum stress"/>
    <property type="evidence" value="ECO:0007669"/>
    <property type="project" value="TreeGrafter"/>
</dbReference>
<keyword evidence="2 3" id="KW-0067">ATP-binding</keyword>
<keyword evidence="7" id="KW-1185">Reference proteome</keyword>
<keyword evidence="4" id="KW-0418">Kinase</keyword>
<evidence type="ECO:0000256" key="4">
    <source>
        <dbReference type="RuleBase" id="RU000304"/>
    </source>
</evidence>
<dbReference type="Gene3D" id="2.40.50.140">
    <property type="entry name" value="Nucleic acid-binding proteins"/>
    <property type="match status" value="1"/>
</dbReference>
<dbReference type="GO" id="GO:1990604">
    <property type="term" value="C:IRE1-TRAF2-ASK1 complex"/>
    <property type="evidence" value="ECO:0007669"/>
    <property type="project" value="TreeGrafter"/>
</dbReference>
<proteinExistence type="inferred from homology"/>
<dbReference type="GO" id="GO:0004674">
    <property type="term" value="F:protein serine/threonine kinase activity"/>
    <property type="evidence" value="ECO:0007669"/>
    <property type="project" value="UniProtKB-KW"/>
</dbReference>
<evidence type="ECO:0000256" key="3">
    <source>
        <dbReference type="PROSITE-ProRule" id="PRU10141"/>
    </source>
</evidence>
<dbReference type="InterPro" id="IPR008271">
    <property type="entry name" value="Ser/Thr_kinase_AS"/>
</dbReference>
<reference evidence="6" key="1">
    <citation type="submission" date="2021-11" db="EMBL/GenBank/DDBJ databases">
        <authorList>
            <person name="Schell T."/>
        </authorList>
    </citation>
    <scope>NUCLEOTIDE SEQUENCE</scope>
    <source>
        <strain evidence="6">M5</strain>
    </source>
</reference>
<evidence type="ECO:0000313" key="7">
    <source>
        <dbReference type="Proteomes" id="UP000789390"/>
    </source>
</evidence>
<keyword evidence="4" id="KW-0723">Serine/threonine-protein kinase</keyword>
<feature type="domain" description="Protein kinase" evidence="5">
    <location>
        <begin position="14"/>
        <end position="289"/>
    </location>
</feature>
<dbReference type="SUPFAM" id="SSF56112">
    <property type="entry name" value="Protein kinase-like (PK-like)"/>
    <property type="match status" value="1"/>
</dbReference>
<dbReference type="PANTHER" id="PTHR13954:SF6">
    <property type="entry name" value="NON-SPECIFIC SERINE_THREONINE PROTEIN KINASE"/>
    <property type="match status" value="1"/>
</dbReference>
<dbReference type="InterPro" id="IPR011009">
    <property type="entry name" value="Kinase-like_dom_sf"/>
</dbReference>